<protein>
    <submittedName>
        <fullName evidence="1">Uncharacterized protein</fullName>
    </submittedName>
</protein>
<sequence length="19" mass="2308">MVLDWKVRFSRTIGICLRN</sequence>
<accession>A0ACC0XMZ6</accession>
<dbReference type="Proteomes" id="UP001163603">
    <property type="component" value="Chromosome 11"/>
</dbReference>
<evidence type="ECO:0000313" key="1">
    <source>
        <dbReference type="EMBL" id="KAJ0020595.1"/>
    </source>
</evidence>
<dbReference type="EMBL" id="CM047746">
    <property type="protein sequence ID" value="KAJ0020595.1"/>
    <property type="molecule type" value="Genomic_DNA"/>
</dbReference>
<keyword evidence="2" id="KW-1185">Reference proteome</keyword>
<reference evidence="2" key="1">
    <citation type="journal article" date="2023" name="G3 (Bethesda)">
        <title>Genome assembly and association tests identify interacting loci associated with vigor, precocity, and sex in interspecific pistachio rootstocks.</title>
        <authorList>
            <person name="Palmer W."/>
            <person name="Jacygrad E."/>
            <person name="Sagayaradj S."/>
            <person name="Cavanaugh K."/>
            <person name="Han R."/>
            <person name="Bertier L."/>
            <person name="Beede B."/>
            <person name="Kafkas S."/>
            <person name="Golino D."/>
            <person name="Preece J."/>
            <person name="Michelmore R."/>
        </authorList>
    </citation>
    <scope>NUCLEOTIDE SEQUENCE [LARGE SCALE GENOMIC DNA]</scope>
</reference>
<comment type="caution">
    <text evidence="1">The sequence shown here is derived from an EMBL/GenBank/DDBJ whole genome shotgun (WGS) entry which is preliminary data.</text>
</comment>
<proteinExistence type="predicted"/>
<evidence type="ECO:0000313" key="2">
    <source>
        <dbReference type="Proteomes" id="UP001163603"/>
    </source>
</evidence>
<name>A0ACC0XMZ6_9ROSI</name>
<gene>
    <name evidence="1" type="ORF">Pint_31445</name>
</gene>
<organism evidence="1 2">
    <name type="scientific">Pistacia integerrima</name>
    <dbReference type="NCBI Taxonomy" id="434235"/>
    <lineage>
        <taxon>Eukaryota</taxon>
        <taxon>Viridiplantae</taxon>
        <taxon>Streptophyta</taxon>
        <taxon>Embryophyta</taxon>
        <taxon>Tracheophyta</taxon>
        <taxon>Spermatophyta</taxon>
        <taxon>Magnoliopsida</taxon>
        <taxon>eudicotyledons</taxon>
        <taxon>Gunneridae</taxon>
        <taxon>Pentapetalae</taxon>
        <taxon>rosids</taxon>
        <taxon>malvids</taxon>
        <taxon>Sapindales</taxon>
        <taxon>Anacardiaceae</taxon>
        <taxon>Pistacia</taxon>
    </lineage>
</organism>